<proteinExistence type="predicted"/>
<evidence type="ECO:0000313" key="2">
    <source>
        <dbReference type="Proteomes" id="UP001652700"/>
    </source>
</evidence>
<dbReference type="GeneID" id="126884938"/>
<reference evidence="1" key="1">
    <citation type="submission" date="2025-05" db="UniProtKB">
        <authorList>
            <consortium name="EnsemblMetazoa"/>
        </authorList>
    </citation>
    <scope>IDENTIFICATION</scope>
</reference>
<keyword evidence="2" id="KW-1185">Reference proteome</keyword>
<protein>
    <submittedName>
        <fullName evidence="1">Uncharacterized protein</fullName>
    </submittedName>
</protein>
<sequence length="115" mass="13524">MEVKQEISEETCKIEIEYNHSNHLDDAVLDEFKSEIEEESNRESTHGTYESLHFEENYIETKPFEENQKTEKDDIKEWLICDEDAKSYPLLTDDEMVEMATEAEEADSEADTDYS</sequence>
<dbReference type="EnsemblMetazoa" id="XM_050651294.1">
    <property type="protein sequence ID" value="XP_050507251.1"/>
    <property type="gene ID" value="LOC126884938"/>
</dbReference>
<organism evidence="1 2">
    <name type="scientific">Diabrotica virgifera virgifera</name>
    <name type="common">western corn rootworm</name>
    <dbReference type="NCBI Taxonomy" id="50390"/>
    <lineage>
        <taxon>Eukaryota</taxon>
        <taxon>Metazoa</taxon>
        <taxon>Ecdysozoa</taxon>
        <taxon>Arthropoda</taxon>
        <taxon>Hexapoda</taxon>
        <taxon>Insecta</taxon>
        <taxon>Pterygota</taxon>
        <taxon>Neoptera</taxon>
        <taxon>Endopterygota</taxon>
        <taxon>Coleoptera</taxon>
        <taxon>Polyphaga</taxon>
        <taxon>Cucujiformia</taxon>
        <taxon>Chrysomeloidea</taxon>
        <taxon>Chrysomelidae</taxon>
        <taxon>Galerucinae</taxon>
        <taxon>Diabroticina</taxon>
        <taxon>Diabroticites</taxon>
        <taxon>Diabrotica</taxon>
    </lineage>
</organism>
<accession>A0ABM5KAN4</accession>
<dbReference type="RefSeq" id="XP_050507251.1">
    <property type="nucleotide sequence ID" value="XM_050651294.1"/>
</dbReference>
<dbReference type="Proteomes" id="UP001652700">
    <property type="component" value="Unplaced"/>
</dbReference>
<name>A0ABM5KAN4_DIAVI</name>
<evidence type="ECO:0000313" key="1">
    <source>
        <dbReference type="EnsemblMetazoa" id="XP_050507251.1"/>
    </source>
</evidence>